<proteinExistence type="predicted"/>
<comment type="caution">
    <text evidence="1">The sequence shown here is derived from an EMBL/GenBank/DDBJ whole genome shotgun (WGS) entry which is preliminary data.</text>
</comment>
<protein>
    <submittedName>
        <fullName evidence="1">Uncharacterized protein</fullName>
    </submittedName>
</protein>
<evidence type="ECO:0000313" key="2">
    <source>
        <dbReference type="Proteomes" id="UP000003155"/>
    </source>
</evidence>
<dbReference type="Proteomes" id="UP000003155">
    <property type="component" value="Unassembled WGS sequence"/>
</dbReference>
<organism evidence="1 2">
    <name type="scientific">Prevotella denticola CRIS 18C-A</name>
    <dbReference type="NCBI Taxonomy" id="944557"/>
    <lineage>
        <taxon>Bacteria</taxon>
        <taxon>Pseudomonadati</taxon>
        <taxon>Bacteroidota</taxon>
        <taxon>Bacteroidia</taxon>
        <taxon>Bacteroidales</taxon>
        <taxon>Prevotellaceae</taxon>
        <taxon>Prevotella</taxon>
    </lineage>
</organism>
<reference evidence="1 2" key="1">
    <citation type="submission" date="2011-02" db="EMBL/GenBank/DDBJ databases">
        <authorList>
            <person name="Durkin A.S."/>
            <person name="Madupu R."/>
            <person name="Torralba M."/>
            <person name="Gillis M."/>
            <person name="Methe B."/>
            <person name="Sutton G."/>
            <person name="Nelson K.E."/>
        </authorList>
    </citation>
    <scope>NUCLEOTIDE SEQUENCE [LARGE SCALE GENOMIC DNA]</scope>
    <source>
        <strain evidence="1 2">CRIS 18C-A</strain>
    </source>
</reference>
<gene>
    <name evidence="1" type="ORF">HMPREF9303_2633</name>
</gene>
<evidence type="ECO:0000313" key="1">
    <source>
        <dbReference type="EMBL" id="EGC85598.1"/>
    </source>
</evidence>
<sequence length="49" mass="5785">MIRKDGDSREEDNVYKWKKHVEKRQESGVVSAKRTVFAGHWLTLRGKRA</sequence>
<dbReference type="AlphaFoldDB" id="F0H8Y1"/>
<keyword evidence="2" id="KW-1185">Reference proteome</keyword>
<accession>F0H8Y1</accession>
<name>F0H8Y1_9BACT</name>
<dbReference type="EMBL" id="AEXO01000095">
    <property type="protein sequence ID" value="EGC85598.1"/>
    <property type="molecule type" value="Genomic_DNA"/>
</dbReference>